<keyword evidence="1" id="KW-0175">Coiled coil</keyword>
<organism evidence="3 4">
    <name type="scientific">Pseudocercospora fuligena</name>
    <dbReference type="NCBI Taxonomy" id="685502"/>
    <lineage>
        <taxon>Eukaryota</taxon>
        <taxon>Fungi</taxon>
        <taxon>Dikarya</taxon>
        <taxon>Ascomycota</taxon>
        <taxon>Pezizomycotina</taxon>
        <taxon>Dothideomycetes</taxon>
        <taxon>Dothideomycetidae</taxon>
        <taxon>Mycosphaerellales</taxon>
        <taxon>Mycosphaerellaceae</taxon>
        <taxon>Pseudocercospora</taxon>
    </lineage>
</organism>
<feature type="compositionally biased region" description="Basic and acidic residues" evidence="2">
    <location>
        <begin position="412"/>
        <end position="422"/>
    </location>
</feature>
<dbReference type="EMBL" id="JABCIY010000258">
    <property type="protein sequence ID" value="KAF7186260.1"/>
    <property type="molecule type" value="Genomic_DNA"/>
</dbReference>
<feature type="region of interest" description="Disordered" evidence="2">
    <location>
        <begin position="183"/>
        <end position="223"/>
    </location>
</feature>
<feature type="compositionally biased region" description="Basic and acidic residues" evidence="2">
    <location>
        <begin position="209"/>
        <end position="223"/>
    </location>
</feature>
<dbReference type="Proteomes" id="UP000660729">
    <property type="component" value="Unassembled WGS sequence"/>
</dbReference>
<feature type="region of interest" description="Disordered" evidence="2">
    <location>
        <begin position="352"/>
        <end position="429"/>
    </location>
</feature>
<evidence type="ECO:0000313" key="4">
    <source>
        <dbReference type="Proteomes" id="UP000660729"/>
    </source>
</evidence>
<proteinExistence type="predicted"/>
<protein>
    <submittedName>
        <fullName evidence="3">Uncharacterized protein</fullName>
    </submittedName>
</protein>
<dbReference type="AlphaFoldDB" id="A0A8H6VGQ2"/>
<feature type="compositionally biased region" description="Acidic residues" evidence="2">
    <location>
        <begin position="189"/>
        <end position="203"/>
    </location>
</feature>
<sequence>MMAYVQNLAEEAGAIDELVDKAQLHNILFRSEADELSESNELLSYLLSEGQELSEHLAVSTTARIIIDELIDDTENFRLRFLEMKKELEACQGEIEMVRNQGFANDDAELLEKEHQMADIRLKMQENDGGWVAANDRIDMAQSRLRLFDRRFFIRAKDLIQGSGLLDGKVDEEMLRRQLFEGEHIGSQDGDEAQEQPQNEDEANTQADQELKDAERDAAREERAGAISAALDVAELLASRMEGYHTALNQHLNGQDPGIPDWSPSWSKEEFDLRRLRHLQQLTGEQIAAERRCMRAIIRARDAGVEPIESMRFAFADRTDDGAQGSGDGTRAIATAPRRQVREWLESIPVTPTRLRNDQPGSPASDVPDLRTPMNWESFSTRATPDWRDRFIQEAGPRGPRGETPEPVPEVGENKDLFEKFRNRAQGGR</sequence>
<feature type="coiled-coil region" evidence="1">
    <location>
        <begin position="81"/>
        <end position="128"/>
    </location>
</feature>
<comment type="caution">
    <text evidence="3">The sequence shown here is derived from an EMBL/GenBank/DDBJ whole genome shotgun (WGS) entry which is preliminary data.</text>
</comment>
<evidence type="ECO:0000256" key="1">
    <source>
        <dbReference type="SAM" id="Coils"/>
    </source>
</evidence>
<evidence type="ECO:0000256" key="2">
    <source>
        <dbReference type="SAM" id="MobiDB-lite"/>
    </source>
</evidence>
<name>A0A8H6VGQ2_9PEZI</name>
<gene>
    <name evidence="3" type="ORF">HII31_12335</name>
</gene>
<accession>A0A8H6VGQ2</accession>
<reference evidence="3" key="1">
    <citation type="submission" date="2020-04" db="EMBL/GenBank/DDBJ databases">
        <title>Draft genome resource of the tomato pathogen Pseudocercospora fuligena.</title>
        <authorList>
            <person name="Zaccaron A."/>
        </authorList>
    </citation>
    <scope>NUCLEOTIDE SEQUENCE</scope>
    <source>
        <strain evidence="3">PF001</strain>
    </source>
</reference>
<dbReference type="OrthoDB" id="3969049at2759"/>
<keyword evidence="4" id="KW-1185">Reference proteome</keyword>
<evidence type="ECO:0000313" key="3">
    <source>
        <dbReference type="EMBL" id="KAF7186260.1"/>
    </source>
</evidence>